<evidence type="ECO:0000313" key="2">
    <source>
        <dbReference type="EMBL" id="EMC98422.1"/>
    </source>
</evidence>
<dbReference type="AlphaFoldDB" id="M2LUY1"/>
<dbReference type="STRING" id="717646.M2LUY1"/>
<dbReference type="PANTHER" id="PTHR38111">
    <property type="entry name" value="ZN(2)-C6 FUNGAL-TYPE DOMAIN-CONTAINING PROTEIN-RELATED"/>
    <property type="match status" value="1"/>
</dbReference>
<dbReference type="GeneID" id="19107594"/>
<dbReference type="eggNOG" id="ENOG502SVYU">
    <property type="taxonomic scope" value="Eukaryota"/>
</dbReference>
<dbReference type="KEGG" id="bcom:BAUCODRAFT_121291"/>
<accession>M2LUY1</accession>
<reference evidence="2 3" key="1">
    <citation type="journal article" date="2012" name="PLoS Pathog.">
        <title>Diverse lifestyles and strategies of plant pathogenesis encoded in the genomes of eighteen Dothideomycetes fungi.</title>
        <authorList>
            <person name="Ohm R.A."/>
            <person name="Feau N."/>
            <person name="Henrissat B."/>
            <person name="Schoch C.L."/>
            <person name="Horwitz B.A."/>
            <person name="Barry K.W."/>
            <person name="Condon B.J."/>
            <person name="Copeland A.C."/>
            <person name="Dhillon B."/>
            <person name="Glaser F."/>
            <person name="Hesse C.N."/>
            <person name="Kosti I."/>
            <person name="LaButti K."/>
            <person name="Lindquist E.A."/>
            <person name="Lucas S."/>
            <person name="Salamov A.A."/>
            <person name="Bradshaw R.E."/>
            <person name="Ciuffetti L."/>
            <person name="Hamelin R.C."/>
            <person name="Kema G.H.J."/>
            <person name="Lawrence C."/>
            <person name="Scott J.A."/>
            <person name="Spatafora J.W."/>
            <person name="Turgeon B.G."/>
            <person name="de Wit P.J.G.M."/>
            <person name="Zhong S."/>
            <person name="Goodwin S.B."/>
            <person name="Grigoriev I.V."/>
        </authorList>
    </citation>
    <scope>NUCLEOTIDE SEQUENCE [LARGE SCALE GENOMIC DNA]</scope>
    <source>
        <strain evidence="2 3">UAMH 10762</strain>
    </source>
</reference>
<dbReference type="RefSeq" id="XP_007675049.1">
    <property type="nucleotide sequence ID" value="XM_007676859.1"/>
</dbReference>
<dbReference type="EMBL" id="KB445553">
    <property type="protein sequence ID" value="EMC98422.1"/>
    <property type="molecule type" value="Genomic_DNA"/>
</dbReference>
<gene>
    <name evidence="2" type="ORF">BAUCODRAFT_121291</name>
</gene>
<dbReference type="InterPro" id="IPR053178">
    <property type="entry name" value="Osmoadaptation_assoc"/>
</dbReference>
<evidence type="ECO:0000256" key="1">
    <source>
        <dbReference type="SAM" id="MobiDB-lite"/>
    </source>
</evidence>
<protein>
    <submittedName>
        <fullName evidence="2">Uncharacterized protein</fullName>
    </submittedName>
</protein>
<dbReference type="OrthoDB" id="3627830at2759"/>
<keyword evidence="3" id="KW-1185">Reference proteome</keyword>
<dbReference type="Proteomes" id="UP000011761">
    <property type="component" value="Unassembled WGS sequence"/>
</dbReference>
<organism evidence="2 3">
    <name type="scientific">Baudoinia panamericana (strain UAMH 10762)</name>
    <name type="common">Angels' share fungus</name>
    <name type="synonym">Baudoinia compniacensis (strain UAMH 10762)</name>
    <dbReference type="NCBI Taxonomy" id="717646"/>
    <lineage>
        <taxon>Eukaryota</taxon>
        <taxon>Fungi</taxon>
        <taxon>Dikarya</taxon>
        <taxon>Ascomycota</taxon>
        <taxon>Pezizomycotina</taxon>
        <taxon>Dothideomycetes</taxon>
        <taxon>Dothideomycetidae</taxon>
        <taxon>Mycosphaerellales</taxon>
        <taxon>Teratosphaeriaceae</taxon>
        <taxon>Baudoinia</taxon>
    </lineage>
</organism>
<feature type="region of interest" description="Disordered" evidence="1">
    <location>
        <begin position="1"/>
        <end position="22"/>
    </location>
</feature>
<sequence>MTVTMRVLAPAMSSREPHPTTYRTQRERWQRLRRPAPVILRIPSSPESLFAAEFYQTLVDLHLHHTWFSFVPAMLGGHAATDAAAKAVMKVHTLSNPATSQCRDKIIAQGDNSYGKAIAALRSSLDDSDSALVSVGLLSLYEVLMRSQPQAYFWHAGGLSAMLLSRRKTGSTNELTRAIVYGDTHGTFQKPLTKGVASPFDDPFWFDLEPATFVETSDETKRLRKLGNQLLIRLPGLVARVRALRQRSVKGSFEQYFSQTAEVADQLLDLRDDRAETELLRRVAVRETRDPFDKAVVPYSFHHFASSYDKETLLIYWGGRLMAIRLCMELDRLSHQTISNPATAARPVSAHVEGVAGAPAVRAWDHKGMLDEQERITMSILMCWEDGLGQANPLCMVWGALIDKSTFRGKPAAIVRTWVWTRYQESLAGWPVKYTMRMMDEESEALAGGPLLWWLRDMVVPDGVEVDNG</sequence>
<evidence type="ECO:0000313" key="3">
    <source>
        <dbReference type="Proteomes" id="UP000011761"/>
    </source>
</evidence>
<name>M2LUY1_BAUPA</name>
<dbReference type="HOGENOM" id="CLU_028695_0_0_1"/>
<proteinExistence type="predicted"/>